<dbReference type="EMBL" id="CAJSLV010000048">
    <property type="protein sequence ID" value="CAG6393193.1"/>
    <property type="molecule type" value="Genomic_DNA"/>
</dbReference>
<comment type="caution">
    <text evidence="1">The sequence shown here is derived from an EMBL/GenBank/DDBJ whole genome shotgun (WGS) entry which is preliminary data.</text>
</comment>
<proteinExistence type="predicted"/>
<protein>
    <submittedName>
        <fullName evidence="1">Uncharacterized protein</fullName>
    </submittedName>
</protein>
<reference evidence="1" key="1">
    <citation type="submission" date="2021-05" db="EMBL/GenBank/DDBJ databases">
        <authorList>
            <person name="Arsene-Ploetze F."/>
        </authorList>
    </citation>
    <scope>NUCLEOTIDE SEQUENCE</scope>
    <source>
        <strain evidence="1">DSM 42138</strain>
    </source>
</reference>
<name>A0A9W4GQE9_9ACTN</name>
<dbReference type="AlphaFoldDB" id="A0A9W4GQE9"/>
<gene>
    <name evidence="1" type="ORF">SCOCK_20224</name>
</gene>
<evidence type="ECO:0000313" key="2">
    <source>
        <dbReference type="Proteomes" id="UP001152519"/>
    </source>
</evidence>
<sequence length="285" mass="30587">MHRLRVADQFGLGAVGVLVRVVAQRLHHRVGDLLRVLDGAVRALEGQHPAAGVTALQIARLGLLRVRHPVGGQQGHGVLVQAVGVAEVRVVALELVVRRDGLRRGQLVLLAVVLQAAVALAHDEEDAGADRREGDDRADDDPGALALPALRRLLAVAVRLLLLLRVAVPGLLGRHLAVAGLLRWDLAVPGLRLAVSRLLLRVAVPGLLLRVAVARWRLGRLLRLLPVRIGRLLAIRVRRRLVVAHGLGFPSRGCLAPSSPILYAALTAGEQLVRNSPARHRRIAG</sequence>
<keyword evidence="2" id="KW-1185">Reference proteome</keyword>
<evidence type="ECO:0000313" key="1">
    <source>
        <dbReference type="EMBL" id="CAG6393193.1"/>
    </source>
</evidence>
<dbReference type="Proteomes" id="UP001152519">
    <property type="component" value="Unassembled WGS sequence"/>
</dbReference>
<accession>A0A9W4GQE9</accession>
<organism evidence="1 2">
    <name type="scientific">Actinacidiphila cocklensis</name>
    <dbReference type="NCBI Taxonomy" id="887465"/>
    <lineage>
        <taxon>Bacteria</taxon>
        <taxon>Bacillati</taxon>
        <taxon>Actinomycetota</taxon>
        <taxon>Actinomycetes</taxon>
        <taxon>Kitasatosporales</taxon>
        <taxon>Streptomycetaceae</taxon>
        <taxon>Actinacidiphila</taxon>
    </lineage>
</organism>